<name>A0A7S6UFG7_9GAMM</name>
<dbReference type="KEGG" id="lcic:INQ41_11990"/>
<dbReference type="Proteomes" id="UP000594059">
    <property type="component" value="Chromosome"/>
</dbReference>
<protein>
    <submittedName>
        <fullName evidence="2">Uncharacterized protein</fullName>
    </submittedName>
</protein>
<organism evidence="2 3">
    <name type="scientific">Novilysobacter ciconiae</name>
    <dbReference type="NCBI Taxonomy" id="2781022"/>
    <lineage>
        <taxon>Bacteria</taxon>
        <taxon>Pseudomonadati</taxon>
        <taxon>Pseudomonadota</taxon>
        <taxon>Gammaproteobacteria</taxon>
        <taxon>Lysobacterales</taxon>
        <taxon>Lysobacteraceae</taxon>
        <taxon>Novilysobacter</taxon>
    </lineage>
</organism>
<feature type="transmembrane region" description="Helical" evidence="1">
    <location>
        <begin position="29"/>
        <end position="45"/>
    </location>
</feature>
<keyword evidence="1" id="KW-0812">Transmembrane</keyword>
<proteinExistence type="predicted"/>
<feature type="transmembrane region" description="Helical" evidence="1">
    <location>
        <begin position="138"/>
        <end position="156"/>
    </location>
</feature>
<feature type="transmembrane region" description="Helical" evidence="1">
    <location>
        <begin position="113"/>
        <end position="131"/>
    </location>
</feature>
<feature type="transmembrane region" description="Helical" evidence="1">
    <location>
        <begin position="91"/>
        <end position="107"/>
    </location>
</feature>
<reference evidence="2 3" key="1">
    <citation type="submission" date="2020-10" db="EMBL/GenBank/DDBJ databases">
        <title>complete genome sequencing of Lysobacter sp. H21R20.</title>
        <authorList>
            <person name="Bae J.-W."/>
            <person name="Lee S.-Y."/>
        </authorList>
    </citation>
    <scope>NUCLEOTIDE SEQUENCE [LARGE SCALE GENOMIC DNA]</scope>
    <source>
        <strain evidence="2 3">H21R20</strain>
    </source>
</reference>
<sequence>MQQAEQLKQDLDYVVGAVRRHDRSAGVPSIYFMWAAIIAVGWALPDFAPQLAAPFWVLFGIGGGLVSIWLAARDTKHSGSVDQAHGRRHGLHWLVTGAAFLVCWLPVMRGAPIETAVGNFMLVAAISYALAGVHLERPLLWTGLLMLAAYVVLTMFAWPYTWTATGLLVAIALAWAGFSSQRSRSPVHPE</sequence>
<accession>A0A7S6UFG7</accession>
<evidence type="ECO:0000313" key="2">
    <source>
        <dbReference type="EMBL" id="QOW19328.1"/>
    </source>
</evidence>
<dbReference type="AlphaFoldDB" id="A0A7S6UFG7"/>
<dbReference type="RefSeq" id="WP_193984776.1">
    <property type="nucleotide sequence ID" value="NZ_CP063656.1"/>
</dbReference>
<gene>
    <name evidence="2" type="ORF">INQ41_11990</name>
</gene>
<evidence type="ECO:0000256" key="1">
    <source>
        <dbReference type="SAM" id="Phobius"/>
    </source>
</evidence>
<feature type="transmembrane region" description="Helical" evidence="1">
    <location>
        <begin position="162"/>
        <end position="178"/>
    </location>
</feature>
<keyword evidence="1" id="KW-1133">Transmembrane helix</keyword>
<keyword evidence="3" id="KW-1185">Reference proteome</keyword>
<evidence type="ECO:0000313" key="3">
    <source>
        <dbReference type="Proteomes" id="UP000594059"/>
    </source>
</evidence>
<feature type="transmembrane region" description="Helical" evidence="1">
    <location>
        <begin position="51"/>
        <end position="71"/>
    </location>
</feature>
<dbReference type="EMBL" id="CP063656">
    <property type="protein sequence ID" value="QOW19328.1"/>
    <property type="molecule type" value="Genomic_DNA"/>
</dbReference>
<keyword evidence="1" id="KW-0472">Membrane</keyword>